<organism evidence="1 2">
    <name type="scientific">Polyplax serrata</name>
    <name type="common">Common mouse louse</name>
    <dbReference type="NCBI Taxonomy" id="468196"/>
    <lineage>
        <taxon>Eukaryota</taxon>
        <taxon>Metazoa</taxon>
        <taxon>Ecdysozoa</taxon>
        <taxon>Arthropoda</taxon>
        <taxon>Hexapoda</taxon>
        <taxon>Insecta</taxon>
        <taxon>Pterygota</taxon>
        <taxon>Neoptera</taxon>
        <taxon>Paraneoptera</taxon>
        <taxon>Psocodea</taxon>
        <taxon>Troctomorpha</taxon>
        <taxon>Phthiraptera</taxon>
        <taxon>Anoplura</taxon>
        <taxon>Polyplacidae</taxon>
        <taxon>Polyplax</taxon>
    </lineage>
</organism>
<protein>
    <submittedName>
        <fullName evidence="1">Uncharacterized protein</fullName>
    </submittedName>
</protein>
<reference evidence="1 2" key="1">
    <citation type="submission" date="2023-10" db="EMBL/GenBank/DDBJ databases">
        <title>Genomes of two closely related lineages of the louse Polyplax serrata with different host specificities.</title>
        <authorList>
            <person name="Martinu J."/>
            <person name="Tarabai H."/>
            <person name="Stefka J."/>
            <person name="Hypsa V."/>
        </authorList>
    </citation>
    <scope>NUCLEOTIDE SEQUENCE [LARGE SCALE GENOMIC DNA]</scope>
    <source>
        <strain evidence="1">HR10_N</strain>
    </source>
</reference>
<evidence type="ECO:0000313" key="2">
    <source>
        <dbReference type="Proteomes" id="UP001372834"/>
    </source>
</evidence>
<accession>A0AAN8SE32</accession>
<name>A0AAN8SE32_POLSC</name>
<dbReference type="Proteomes" id="UP001372834">
    <property type="component" value="Unassembled WGS sequence"/>
</dbReference>
<sequence>MKFKMSASPKEGSSRNKFRCNWAGVCETTTTATHEHHHRALQVASRGKFSTHPAVQIELEVCKSPQKERQRVEEDTNRQTMEDVSEGTYMFCVSPLFLLGRKLVGFERRSCRVESSREEKKINT</sequence>
<evidence type="ECO:0000313" key="1">
    <source>
        <dbReference type="EMBL" id="KAK6645298.1"/>
    </source>
</evidence>
<dbReference type="AlphaFoldDB" id="A0AAN8SE32"/>
<gene>
    <name evidence="1" type="ORF">RUM43_001574</name>
</gene>
<proteinExistence type="predicted"/>
<dbReference type="EMBL" id="JAWJWE010000001">
    <property type="protein sequence ID" value="KAK6645298.1"/>
    <property type="molecule type" value="Genomic_DNA"/>
</dbReference>
<comment type="caution">
    <text evidence="1">The sequence shown here is derived from an EMBL/GenBank/DDBJ whole genome shotgun (WGS) entry which is preliminary data.</text>
</comment>